<reference evidence="2 3" key="1">
    <citation type="submission" date="2013-07" db="EMBL/GenBank/DDBJ databases">
        <title>The Genome Sequence of Cryptococcus heveanensis BCC8398.</title>
        <authorList>
            <consortium name="The Broad Institute Genome Sequencing Platform"/>
            <person name="Cuomo C."/>
            <person name="Litvintseva A."/>
            <person name="Chen Y."/>
            <person name="Heitman J."/>
            <person name="Sun S."/>
            <person name="Springer D."/>
            <person name="Dromer F."/>
            <person name="Young S.K."/>
            <person name="Zeng Q."/>
            <person name="Gargeya S."/>
            <person name="Fitzgerald M."/>
            <person name="Abouelleil A."/>
            <person name="Alvarado L."/>
            <person name="Berlin A.M."/>
            <person name="Chapman S.B."/>
            <person name="Dewar J."/>
            <person name="Goldberg J."/>
            <person name="Griggs A."/>
            <person name="Gujja S."/>
            <person name="Hansen M."/>
            <person name="Howarth C."/>
            <person name="Imamovic A."/>
            <person name="Larimer J."/>
            <person name="McCowan C."/>
            <person name="Murphy C."/>
            <person name="Pearson M."/>
            <person name="Priest M."/>
            <person name="Roberts A."/>
            <person name="Saif S."/>
            <person name="Shea T."/>
            <person name="Sykes S."/>
            <person name="Wortman J."/>
            <person name="Nusbaum C."/>
            <person name="Birren B."/>
        </authorList>
    </citation>
    <scope>NUCLEOTIDE SEQUENCE [LARGE SCALE GENOMIC DNA]</scope>
    <source>
        <strain evidence="2 3">BCC8398</strain>
    </source>
</reference>
<gene>
    <name evidence="2" type="ORF">I316_06182</name>
</gene>
<evidence type="ECO:0000313" key="2">
    <source>
        <dbReference type="EMBL" id="OCF32267.1"/>
    </source>
</evidence>
<name>A0A1B9GMQ1_9TREE</name>
<protein>
    <submittedName>
        <fullName evidence="2">Uncharacterized protein</fullName>
    </submittedName>
</protein>
<sequence>MWLNRIFDIVTYGSRPSGCPTPELPEDLAKDFFHEATEGEPSNEGEDRQFSRQVRTDILSTYERGPQALRCAIGRFILWNSQLMENRGMGETLCECSKGGGRSNRHWTVSYTLEGQ</sequence>
<organism evidence="2 3">
    <name type="scientific">Kwoniella heveanensis BCC8398</name>
    <dbReference type="NCBI Taxonomy" id="1296120"/>
    <lineage>
        <taxon>Eukaryota</taxon>
        <taxon>Fungi</taxon>
        <taxon>Dikarya</taxon>
        <taxon>Basidiomycota</taxon>
        <taxon>Agaricomycotina</taxon>
        <taxon>Tremellomycetes</taxon>
        <taxon>Tremellales</taxon>
        <taxon>Cryptococcaceae</taxon>
        <taxon>Kwoniella</taxon>
    </lineage>
</organism>
<feature type="region of interest" description="Disordered" evidence="1">
    <location>
        <begin position="15"/>
        <end position="52"/>
    </location>
</feature>
<evidence type="ECO:0000256" key="1">
    <source>
        <dbReference type="SAM" id="MobiDB-lite"/>
    </source>
</evidence>
<reference evidence="3" key="2">
    <citation type="submission" date="2013-12" db="EMBL/GenBank/DDBJ databases">
        <title>Evolution of pathogenesis and genome organization in the Tremellales.</title>
        <authorList>
            <person name="Cuomo C."/>
            <person name="Litvintseva A."/>
            <person name="Heitman J."/>
            <person name="Chen Y."/>
            <person name="Sun S."/>
            <person name="Springer D."/>
            <person name="Dromer F."/>
            <person name="Young S."/>
            <person name="Zeng Q."/>
            <person name="Chapman S."/>
            <person name="Gujja S."/>
            <person name="Saif S."/>
            <person name="Birren B."/>
        </authorList>
    </citation>
    <scope>NUCLEOTIDE SEQUENCE [LARGE SCALE GENOMIC DNA]</scope>
    <source>
        <strain evidence="3">BCC8398</strain>
    </source>
</reference>
<keyword evidence="3" id="KW-1185">Reference proteome</keyword>
<dbReference type="AlphaFoldDB" id="A0A1B9GMQ1"/>
<feature type="compositionally biased region" description="Basic and acidic residues" evidence="1">
    <location>
        <begin position="27"/>
        <end position="37"/>
    </location>
</feature>
<proteinExistence type="predicted"/>
<dbReference type="EMBL" id="KI669510">
    <property type="protein sequence ID" value="OCF32267.1"/>
    <property type="molecule type" value="Genomic_DNA"/>
</dbReference>
<evidence type="ECO:0000313" key="3">
    <source>
        <dbReference type="Proteomes" id="UP000092666"/>
    </source>
</evidence>
<dbReference type="Proteomes" id="UP000092666">
    <property type="component" value="Unassembled WGS sequence"/>
</dbReference>
<accession>A0A1B9GMQ1</accession>